<sequence length="169" mass="17582">DGYDSVPDAWIPGWYDPGYLTVVQYDSPGGYPSASGPGPGNRGANFFAGGSTDSDTYASWDIDVSSLATAIDAGATWTLTGWLGGYVGQDDRASLTAVFMDDLGSVLDNASIGPVTAAERNYITALMEQTATGSVPMGTRKISVRIDAAWASGYNDGYADNLSLVLTAN</sequence>
<feature type="non-terminal residue" evidence="1">
    <location>
        <position position="1"/>
    </location>
</feature>
<proteinExistence type="predicted"/>
<organism evidence="1">
    <name type="scientific">marine metagenome</name>
    <dbReference type="NCBI Taxonomy" id="408172"/>
    <lineage>
        <taxon>unclassified sequences</taxon>
        <taxon>metagenomes</taxon>
        <taxon>ecological metagenomes</taxon>
    </lineage>
</organism>
<accession>A0A383ECZ9</accession>
<reference evidence="1" key="1">
    <citation type="submission" date="2018-05" db="EMBL/GenBank/DDBJ databases">
        <authorList>
            <person name="Lanie J.A."/>
            <person name="Ng W.-L."/>
            <person name="Kazmierczak K.M."/>
            <person name="Andrzejewski T.M."/>
            <person name="Davidsen T.M."/>
            <person name="Wayne K.J."/>
            <person name="Tettelin H."/>
            <person name="Glass J.I."/>
            <person name="Rusch D."/>
            <person name="Podicherti R."/>
            <person name="Tsui H.-C.T."/>
            <person name="Winkler M.E."/>
        </authorList>
    </citation>
    <scope>NUCLEOTIDE SEQUENCE</scope>
</reference>
<dbReference type="EMBL" id="UINC01224397">
    <property type="protein sequence ID" value="SVE53998.1"/>
    <property type="molecule type" value="Genomic_DNA"/>
</dbReference>
<name>A0A383ECZ9_9ZZZZ</name>
<dbReference type="AlphaFoldDB" id="A0A383ECZ9"/>
<gene>
    <name evidence="1" type="ORF">METZ01_LOCUS506852</name>
</gene>
<evidence type="ECO:0000313" key="1">
    <source>
        <dbReference type="EMBL" id="SVE53998.1"/>
    </source>
</evidence>
<protein>
    <submittedName>
        <fullName evidence="1">Uncharacterized protein</fullName>
    </submittedName>
</protein>